<dbReference type="Pfam" id="PF00008">
    <property type="entry name" value="EGF"/>
    <property type="match status" value="1"/>
</dbReference>
<feature type="disulfide bond" evidence="9">
    <location>
        <begin position="119"/>
        <end position="128"/>
    </location>
</feature>
<dbReference type="SUPFAM" id="SSF57196">
    <property type="entry name" value="EGF/Laminin"/>
    <property type="match status" value="2"/>
</dbReference>
<dbReference type="PANTHER" id="PTHR22722">
    <property type="entry name" value="LOW-DENSITY LIPOPROTEIN RECEPTOR-RELATED PROTEIN 2-RELATED"/>
    <property type="match status" value="1"/>
</dbReference>
<evidence type="ECO:0000256" key="3">
    <source>
        <dbReference type="ARBA" id="ARBA00022737"/>
    </source>
</evidence>
<evidence type="ECO:0000256" key="12">
    <source>
        <dbReference type="SAM" id="Phobius"/>
    </source>
</evidence>
<feature type="disulfide bond" evidence="10">
    <location>
        <begin position="240"/>
        <end position="255"/>
    </location>
</feature>
<reference evidence="15" key="1">
    <citation type="submission" date="2025-08" db="UniProtKB">
        <authorList>
            <consortium name="RefSeq"/>
        </authorList>
    </citation>
    <scope>IDENTIFICATION</scope>
    <source>
        <tissue evidence="15">Testes</tissue>
    </source>
</reference>
<dbReference type="SMART" id="SM00192">
    <property type="entry name" value="LDLa"/>
    <property type="match status" value="4"/>
</dbReference>
<dbReference type="SMART" id="SM00181">
    <property type="entry name" value="EGF"/>
    <property type="match status" value="2"/>
</dbReference>
<sequence>MVQFDGPSGPVEECSEDNNFQCPDGNCIPKVLLCDAHKDCSDGADESQCDSGPVDECGEDNYFQCPDGNCIPETFLCDAHKDCSDGADESQCDWYCNDCQNDGTCLKVRTDDVVVFCICKPQWTGDYCEVPVAPLCETNQCLNGGVCHYLGDKVVCSCAVGWKGLVCEEPDETVGHCSHLQFQCDDGRCIFSRFRCNGAGDCLDSSDEVNCTSIVPSWCAGKYDFHCEADDSCIDIKHKCDGPLDCSDGQDEADCGFRGSDNSSEGTDNYIYISTSYQTVTFTIVCSIVTLVVIIACGVAIHQYRRRLRYRYQLAMAITRRRNRPRSNIYVPPPCLSNLEPQIDRNADPDQTHVYIRYSINNGVQIISLGDDHLSSPSSTTNQSSLISNEDAPPSYWDVVQTDENAENTQNRQSVSSSTLDECPDDGNDSPPPPYPACKVNT</sequence>
<dbReference type="PANTHER" id="PTHR22722:SF14">
    <property type="entry name" value="MEGALIN, ISOFORM A"/>
    <property type="match status" value="1"/>
</dbReference>
<dbReference type="PROSITE" id="PS01186">
    <property type="entry name" value="EGF_2"/>
    <property type="match status" value="1"/>
</dbReference>
<keyword evidence="4 12" id="KW-1133">Transmembrane helix</keyword>
<feature type="disulfide bond" evidence="10">
    <location>
        <begin position="77"/>
        <end position="92"/>
    </location>
</feature>
<feature type="disulfide bond" evidence="10">
    <location>
        <begin position="177"/>
        <end position="189"/>
    </location>
</feature>
<evidence type="ECO:0000256" key="7">
    <source>
        <dbReference type="ARBA" id="ARBA00023170"/>
    </source>
</evidence>
<dbReference type="PRINTS" id="PR00261">
    <property type="entry name" value="LDLRECEPTOR"/>
</dbReference>
<gene>
    <name evidence="15" type="primary">LOC102809575</name>
</gene>
<keyword evidence="5 12" id="KW-0472">Membrane</keyword>
<evidence type="ECO:0000256" key="11">
    <source>
        <dbReference type="SAM" id="MobiDB-lite"/>
    </source>
</evidence>
<dbReference type="InterPro" id="IPR036055">
    <property type="entry name" value="LDL_receptor-like_sf"/>
</dbReference>
<dbReference type="Gene3D" id="2.10.25.10">
    <property type="entry name" value="Laminin"/>
    <property type="match status" value="2"/>
</dbReference>
<evidence type="ECO:0000256" key="5">
    <source>
        <dbReference type="ARBA" id="ARBA00023136"/>
    </source>
</evidence>
<evidence type="ECO:0000256" key="9">
    <source>
        <dbReference type="PROSITE-ProRule" id="PRU00076"/>
    </source>
</evidence>
<accession>A0ABM0MNY5</accession>
<keyword evidence="8" id="KW-0325">Glycoprotein</keyword>
<feature type="disulfide bond" evidence="10">
    <location>
        <begin position="65"/>
        <end position="83"/>
    </location>
</feature>
<dbReference type="PROSITE" id="PS50026">
    <property type="entry name" value="EGF_3"/>
    <property type="match status" value="2"/>
</dbReference>
<protein>
    <submittedName>
        <fullName evidence="15">Low-density lipoprotein receptor-related protein 2-like</fullName>
    </submittedName>
</protein>
<feature type="domain" description="EGF-like" evidence="13">
    <location>
        <begin position="132"/>
        <end position="168"/>
    </location>
</feature>
<dbReference type="InterPro" id="IPR023415">
    <property type="entry name" value="LDLR_class-A_CS"/>
</dbReference>
<evidence type="ECO:0000313" key="15">
    <source>
        <dbReference type="RefSeq" id="XP_006821726.1"/>
    </source>
</evidence>
<feature type="domain" description="EGF-like" evidence="13">
    <location>
        <begin position="88"/>
        <end position="129"/>
    </location>
</feature>
<feature type="disulfide bond" evidence="10">
    <location>
        <begin position="184"/>
        <end position="202"/>
    </location>
</feature>
<evidence type="ECO:0000256" key="6">
    <source>
        <dbReference type="ARBA" id="ARBA00023157"/>
    </source>
</evidence>
<dbReference type="Gene3D" id="4.10.400.10">
    <property type="entry name" value="Low-density Lipoprotein Receptor"/>
    <property type="match status" value="4"/>
</dbReference>
<dbReference type="RefSeq" id="XP_006821726.1">
    <property type="nucleotide sequence ID" value="XM_006821663.1"/>
</dbReference>
<dbReference type="InterPro" id="IPR002172">
    <property type="entry name" value="LDrepeatLR_classA_rpt"/>
</dbReference>
<keyword evidence="7" id="KW-0675">Receptor</keyword>
<name>A0ABM0MNY5_SACKO</name>
<feature type="disulfide bond" evidence="10">
    <location>
        <begin position="22"/>
        <end position="40"/>
    </location>
</feature>
<evidence type="ECO:0000256" key="10">
    <source>
        <dbReference type="PROSITE-ProRule" id="PRU00124"/>
    </source>
</evidence>
<dbReference type="GeneID" id="102809575"/>
<dbReference type="InterPro" id="IPR051221">
    <property type="entry name" value="LDLR-related"/>
</dbReference>
<feature type="disulfide bond" evidence="9">
    <location>
        <begin position="158"/>
        <end position="167"/>
    </location>
</feature>
<feature type="transmembrane region" description="Helical" evidence="12">
    <location>
        <begin position="280"/>
        <end position="301"/>
    </location>
</feature>
<dbReference type="InterPro" id="IPR000742">
    <property type="entry name" value="EGF"/>
</dbReference>
<keyword evidence="2 12" id="KW-0812">Transmembrane</keyword>
<keyword evidence="3" id="KW-0677">Repeat</keyword>
<comment type="caution">
    <text evidence="9">Lacks conserved residue(s) required for the propagation of feature annotation.</text>
</comment>
<keyword evidence="14" id="KW-1185">Reference proteome</keyword>
<keyword evidence="6 9" id="KW-1015">Disulfide bond</keyword>
<dbReference type="Pfam" id="PF00057">
    <property type="entry name" value="Ldl_recept_a"/>
    <property type="match status" value="4"/>
</dbReference>
<evidence type="ECO:0000313" key="14">
    <source>
        <dbReference type="Proteomes" id="UP000694865"/>
    </source>
</evidence>
<feature type="disulfide bond" evidence="10">
    <location>
        <begin position="34"/>
        <end position="49"/>
    </location>
</feature>
<dbReference type="CDD" id="cd00112">
    <property type="entry name" value="LDLa"/>
    <property type="match status" value="4"/>
</dbReference>
<proteinExistence type="predicted"/>
<evidence type="ECO:0000256" key="1">
    <source>
        <dbReference type="ARBA" id="ARBA00004167"/>
    </source>
</evidence>
<comment type="subcellular location">
    <subcellularLocation>
        <location evidence="1">Membrane</location>
        <topology evidence="1">Single-pass membrane protein</topology>
    </subcellularLocation>
</comment>
<dbReference type="PROSITE" id="PS00022">
    <property type="entry name" value="EGF_1"/>
    <property type="match status" value="2"/>
</dbReference>
<dbReference type="Proteomes" id="UP000694865">
    <property type="component" value="Unplaced"/>
</dbReference>
<evidence type="ECO:0000259" key="13">
    <source>
        <dbReference type="PROSITE" id="PS50026"/>
    </source>
</evidence>
<organism evidence="14 15">
    <name type="scientific">Saccoglossus kowalevskii</name>
    <name type="common">Acorn worm</name>
    <dbReference type="NCBI Taxonomy" id="10224"/>
    <lineage>
        <taxon>Eukaryota</taxon>
        <taxon>Metazoa</taxon>
        <taxon>Hemichordata</taxon>
        <taxon>Enteropneusta</taxon>
        <taxon>Harrimaniidae</taxon>
        <taxon>Saccoglossus</taxon>
    </lineage>
</organism>
<dbReference type="SUPFAM" id="SSF57424">
    <property type="entry name" value="LDL receptor-like module"/>
    <property type="match status" value="4"/>
</dbReference>
<feature type="disulfide bond" evidence="10">
    <location>
        <begin position="196"/>
        <end position="211"/>
    </location>
</feature>
<feature type="compositionally biased region" description="Polar residues" evidence="11">
    <location>
        <begin position="407"/>
        <end position="420"/>
    </location>
</feature>
<keyword evidence="9" id="KW-0245">EGF-like domain</keyword>
<feature type="region of interest" description="Disordered" evidence="11">
    <location>
        <begin position="374"/>
        <end position="442"/>
    </location>
</feature>
<dbReference type="PROSITE" id="PS01209">
    <property type="entry name" value="LDLRA_1"/>
    <property type="match status" value="3"/>
</dbReference>
<evidence type="ECO:0000256" key="8">
    <source>
        <dbReference type="ARBA" id="ARBA00023180"/>
    </source>
</evidence>
<dbReference type="PROSITE" id="PS50068">
    <property type="entry name" value="LDLRA_2"/>
    <property type="match status" value="4"/>
</dbReference>
<evidence type="ECO:0000256" key="4">
    <source>
        <dbReference type="ARBA" id="ARBA00022989"/>
    </source>
</evidence>
<feature type="compositionally biased region" description="Low complexity" evidence="11">
    <location>
        <begin position="375"/>
        <end position="389"/>
    </location>
</feature>
<evidence type="ECO:0000256" key="2">
    <source>
        <dbReference type="ARBA" id="ARBA00022692"/>
    </source>
</evidence>